<comment type="cofactor">
    <cofactor evidence="2">
        <name>a divalent metal cation</name>
        <dbReference type="ChEBI" id="CHEBI:60240"/>
    </cofactor>
</comment>
<dbReference type="EC" id="4.1.1.112" evidence="6"/>
<dbReference type="NCBIfam" id="NF006731">
    <property type="entry name" value="PRK09262.1"/>
    <property type="match status" value="1"/>
</dbReference>
<evidence type="ECO:0000256" key="8">
    <source>
        <dbReference type="ARBA" id="ARBA00025046"/>
    </source>
</evidence>
<reference evidence="12 13" key="1">
    <citation type="submission" date="2023-08" db="EMBL/GenBank/DDBJ databases">
        <title>Phytohabitans sansha sp. nov., isolated from marine sediment.</title>
        <authorList>
            <person name="Zhao Y."/>
            <person name="Yi K."/>
        </authorList>
    </citation>
    <scope>NUCLEOTIDE SEQUENCE [LARGE SCALE GENOMIC DNA]</scope>
    <source>
        <strain evidence="12 13">ZYX-F-186</strain>
    </source>
</reference>
<evidence type="ECO:0000313" key="12">
    <source>
        <dbReference type="EMBL" id="MDQ7908896.1"/>
    </source>
</evidence>
<evidence type="ECO:0000256" key="5">
    <source>
        <dbReference type="ARBA" id="ARBA00012213"/>
    </source>
</evidence>
<evidence type="ECO:0000256" key="3">
    <source>
        <dbReference type="ARBA" id="ARBA00008621"/>
    </source>
</evidence>
<comment type="catalytic activity">
    <reaction evidence="11">
        <text>oxaloacetate + H(+) = pyruvate + CO2</text>
        <dbReference type="Rhea" id="RHEA:15641"/>
        <dbReference type="ChEBI" id="CHEBI:15361"/>
        <dbReference type="ChEBI" id="CHEBI:15378"/>
        <dbReference type="ChEBI" id="CHEBI:16452"/>
        <dbReference type="ChEBI" id="CHEBI:16526"/>
        <dbReference type="EC" id="4.1.1.112"/>
    </reaction>
</comment>
<dbReference type="EMBL" id="JAVHUY010000035">
    <property type="protein sequence ID" value="MDQ7908896.1"/>
    <property type="molecule type" value="Genomic_DNA"/>
</dbReference>
<comment type="subunit">
    <text evidence="4">Homotrimer.</text>
</comment>
<dbReference type="SUPFAM" id="SSF89562">
    <property type="entry name" value="RraA-like"/>
    <property type="match status" value="1"/>
</dbReference>
<evidence type="ECO:0000313" key="13">
    <source>
        <dbReference type="Proteomes" id="UP001230908"/>
    </source>
</evidence>
<comment type="catalytic activity">
    <reaction evidence="1">
        <text>4-hydroxy-4-methyl-2-oxoglutarate = 2 pyruvate</text>
        <dbReference type="Rhea" id="RHEA:22748"/>
        <dbReference type="ChEBI" id="CHEBI:15361"/>
        <dbReference type="ChEBI" id="CHEBI:58276"/>
        <dbReference type="EC" id="4.1.3.17"/>
    </reaction>
</comment>
<keyword evidence="13" id="KW-1185">Reference proteome</keyword>
<accession>A0ABU0ZPC4</accession>
<gene>
    <name evidence="12" type="ORF">RB614_30635</name>
</gene>
<evidence type="ECO:0000256" key="1">
    <source>
        <dbReference type="ARBA" id="ARBA00001342"/>
    </source>
</evidence>
<sequence length="235" mass="24306">MGLTVSTVVRGAPRPAPEILAACAALDVATVHEAQGRTGLLSSALRPIYAGAHVAGSALTISVPPADNWMLHVAMELVQPGDILVVAPTSPCDAGYFGELLATAAQYRGAVGLVIDAGCRDVARLTAMGFPVWSRHVSAQGTVKETLGSVNVPVVCAGQAVAPGDVVIADDDGVVVVRRTEAAAVAEAARDRDAREARTRARYATGELGLDMSGMRERLRRKGLTYVDHAAEGTG</sequence>
<dbReference type="InterPro" id="IPR014165">
    <property type="entry name" value="LigK_PcmE"/>
</dbReference>
<evidence type="ECO:0000256" key="11">
    <source>
        <dbReference type="ARBA" id="ARBA00047973"/>
    </source>
</evidence>
<dbReference type="RefSeq" id="WP_308716164.1">
    <property type="nucleotide sequence ID" value="NZ_JAVHUY010000035.1"/>
</dbReference>
<evidence type="ECO:0000256" key="7">
    <source>
        <dbReference type="ARBA" id="ARBA00016549"/>
    </source>
</evidence>
<evidence type="ECO:0000256" key="9">
    <source>
        <dbReference type="ARBA" id="ARBA00030169"/>
    </source>
</evidence>
<protein>
    <recommendedName>
        <fullName evidence="7">Putative 4-hydroxy-4-methyl-2-oxoglutarate aldolase</fullName>
        <ecNumber evidence="6">4.1.1.112</ecNumber>
        <ecNumber evidence="5">4.1.3.17</ecNumber>
    </recommendedName>
    <alternativeName>
        <fullName evidence="10">Oxaloacetate decarboxylase</fullName>
    </alternativeName>
    <alternativeName>
        <fullName evidence="9">RraA-like protein</fullName>
    </alternativeName>
</protein>
<dbReference type="NCBIfam" id="TIGR02798">
    <property type="entry name" value="ligK_PcmE"/>
    <property type="match status" value="1"/>
</dbReference>
<dbReference type="Gene3D" id="3.50.30.40">
    <property type="entry name" value="Ribonuclease E inhibitor RraA/RraA-like"/>
    <property type="match status" value="1"/>
</dbReference>
<dbReference type="Pfam" id="PF03737">
    <property type="entry name" value="RraA-like"/>
    <property type="match status" value="1"/>
</dbReference>
<dbReference type="EC" id="4.1.3.17" evidence="5"/>
<comment type="caution">
    <text evidence="12">The sequence shown here is derived from an EMBL/GenBank/DDBJ whole genome shotgun (WGS) entry which is preliminary data.</text>
</comment>
<name>A0ABU0ZPC4_9ACTN</name>
<dbReference type="PANTHER" id="PTHR33254">
    <property type="entry name" value="4-HYDROXY-4-METHYL-2-OXOGLUTARATE ALDOLASE 3-RELATED"/>
    <property type="match status" value="1"/>
</dbReference>
<evidence type="ECO:0000256" key="4">
    <source>
        <dbReference type="ARBA" id="ARBA00011233"/>
    </source>
</evidence>
<dbReference type="InterPro" id="IPR005493">
    <property type="entry name" value="RraA/RraA-like"/>
</dbReference>
<organism evidence="12 13">
    <name type="scientific">Phytohabitans maris</name>
    <dbReference type="NCBI Taxonomy" id="3071409"/>
    <lineage>
        <taxon>Bacteria</taxon>
        <taxon>Bacillati</taxon>
        <taxon>Actinomycetota</taxon>
        <taxon>Actinomycetes</taxon>
        <taxon>Micromonosporales</taxon>
        <taxon>Micromonosporaceae</taxon>
    </lineage>
</organism>
<dbReference type="InterPro" id="IPR036704">
    <property type="entry name" value="RraA/RraA-like_sf"/>
</dbReference>
<evidence type="ECO:0000256" key="2">
    <source>
        <dbReference type="ARBA" id="ARBA00001968"/>
    </source>
</evidence>
<comment type="function">
    <text evidence="8">Catalyzes the aldol cleavage of 4-hydroxy-4-methyl-2-oxoglutarate (HMG) into 2 molecules of pyruvate. Also contains a secondary oxaloacetate (OAA) decarboxylase activity due to the common pyruvate enolate transition state formed following C-C bond cleavage in the retro-aldol and decarboxylation reactions.</text>
</comment>
<dbReference type="Proteomes" id="UP001230908">
    <property type="component" value="Unassembled WGS sequence"/>
</dbReference>
<evidence type="ECO:0000256" key="6">
    <source>
        <dbReference type="ARBA" id="ARBA00012947"/>
    </source>
</evidence>
<evidence type="ECO:0000256" key="10">
    <source>
        <dbReference type="ARBA" id="ARBA00032305"/>
    </source>
</evidence>
<dbReference type="CDD" id="cd16841">
    <property type="entry name" value="RraA_family"/>
    <property type="match status" value="1"/>
</dbReference>
<proteinExistence type="inferred from homology"/>
<dbReference type="PANTHER" id="PTHR33254:SF16">
    <property type="entry name" value="BLR3842 PROTEIN"/>
    <property type="match status" value="1"/>
</dbReference>
<comment type="similarity">
    <text evidence="3">Belongs to the class II aldolase/RraA-like family.</text>
</comment>